<evidence type="ECO:0000313" key="2">
    <source>
        <dbReference type="Proteomes" id="UP000009229"/>
    </source>
</evidence>
<sequence length="94" mass="11242">MLARMKLDPARMELLAVFFETYLKLNREEEEQLYRELGKMDKRGAYYARSGYRRGRLHRQPHGPGFHRPHGLGVVPASPGRLWRWDLLFTQCRR</sequence>
<dbReference type="AlphaFoldDB" id="A0AAU8Q3Q0"/>
<keyword evidence="2" id="KW-1185">Reference proteome</keyword>
<dbReference type="KEGG" id="dku:Desku_2058"/>
<organism evidence="1 2">
    <name type="scientific">Desulfofundulus kuznetsovii (strain DSM 6115 / VKM B-1805 / 17)</name>
    <name type="common">Desulfotomaculum kuznetsovii</name>
    <dbReference type="NCBI Taxonomy" id="760568"/>
    <lineage>
        <taxon>Bacteria</taxon>
        <taxon>Bacillati</taxon>
        <taxon>Bacillota</taxon>
        <taxon>Clostridia</taxon>
        <taxon>Eubacteriales</taxon>
        <taxon>Peptococcaceae</taxon>
        <taxon>Desulfofundulus</taxon>
    </lineage>
</organism>
<name>A0AAU8Q3Q0_DESK7</name>
<dbReference type="RefSeq" id="WP_013823127.1">
    <property type="nucleotide sequence ID" value="NC_015573.1"/>
</dbReference>
<gene>
    <name evidence="1" type="ordered locus">Desku_2058</name>
</gene>
<dbReference type="EMBL" id="CP002770">
    <property type="protein sequence ID" value="AEG15613.1"/>
    <property type="molecule type" value="Genomic_DNA"/>
</dbReference>
<evidence type="ECO:0000313" key="1">
    <source>
        <dbReference type="EMBL" id="AEG15613.1"/>
    </source>
</evidence>
<accession>A0AAU8Q3Q0</accession>
<proteinExistence type="predicted"/>
<protein>
    <submittedName>
        <fullName evidence="1">Uncharacterized protein</fullName>
    </submittedName>
</protein>
<reference evidence="2" key="1">
    <citation type="submission" date="2011-05" db="EMBL/GenBank/DDBJ databases">
        <title>Complete sequence of Desulfotomaculum kuznetsovii DSM 6115.</title>
        <authorList>
            <person name="Lucas S."/>
            <person name="Han J."/>
            <person name="Lapidus A."/>
            <person name="Cheng J.-F."/>
            <person name="Goodwin L."/>
            <person name="Pitluck S."/>
            <person name="Peters L."/>
            <person name="Mikhailova N."/>
            <person name="Lu M."/>
            <person name="Saunders E."/>
            <person name="Han C."/>
            <person name="Tapia R."/>
            <person name="Land M."/>
            <person name="Hauser L."/>
            <person name="Kyrpides N."/>
            <person name="Ivanova N."/>
            <person name="Pagani I."/>
            <person name="Nazina T."/>
            <person name="Ivanova A."/>
            <person name="Parshina S."/>
            <person name="Kuever J."/>
            <person name="Muyzer G."/>
            <person name="Plugge C."/>
            <person name="Stams A."/>
            <person name="Woyke T."/>
        </authorList>
    </citation>
    <scope>NUCLEOTIDE SEQUENCE [LARGE SCALE GENOMIC DNA]</scope>
    <source>
        <strain evidence="2">DSM 6115 / VKM B-1805 / 17</strain>
    </source>
</reference>
<dbReference type="Proteomes" id="UP000009229">
    <property type="component" value="Chromosome"/>
</dbReference>